<comment type="caution">
    <text evidence="1">The sequence shown here is derived from an EMBL/GenBank/DDBJ whole genome shotgun (WGS) entry which is preliminary data.</text>
</comment>
<name>A0AAE1RIP7_9SOLA</name>
<organism evidence="1 2">
    <name type="scientific">Anisodus tanguticus</name>
    <dbReference type="NCBI Taxonomy" id="243964"/>
    <lineage>
        <taxon>Eukaryota</taxon>
        <taxon>Viridiplantae</taxon>
        <taxon>Streptophyta</taxon>
        <taxon>Embryophyta</taxon>
        <taxon>Tracheophyta</taxon>
        <taxon>Spermatophyta</taxon>
        <taxon>Magnoliopsida</taxon>
        <taxon>eudicotyledons</taxon>
        <taxon>Gunneridae</taxon>
        <taxon>Pentapetalae</taxon>
        <taxon>asterids</taxon>
        <taxon>lamiids</taxon>
        <taxon>Solanales</taxon>
        <taxon>Solanaceae</taxon>
        <taxon>Solanoideae</taxon>
        <taxon>Hyoscyameae</taxon>
        <taxon>Anisodus</taxon>
    </lineage>
</organism>
<evidence type="ECO:0000313" key="2">
    <source>
        <dbReference type="Proteomes" id="UP001291623"/>
    </source>
</evidence>
<reference evidence="1" key="1">
    <citation type="submission" date="2023-12" db="EMBL/GenBank/DDBJ databases">
        <title>Genome assembly of Anisodus tanguticus.</title>
        <authorList>
            <person name="Wang Y.-J."/>
        </authorList>
    </citation>
    <scope>NUCLEOTIDE SEQUENCE</scope>
    <source>
        <strain evidence="1">KB-2021</strain>
        <tissue evidence="1">Leaf</tissue>
    </source>
</reference>
<evidence type="ECO:0000313" key="1">
    <source>
        <dbReference type="EMBL" id="KAK4351392.1"/>
    </source>
</evidence>
<dbReference type="Proteomes" id="UP001291623">
    <property type="component" value="Unassembled WGS sequence"/>
</dbReference>
<dbReference type="AlphaFoldDB" id="A0AAE1RIP7"/>
<gene>
    <name evidence="1" type="ORF">RND71_030705</name>
</gene>
<proteinExistence type="predicted"/>
<sequence>MAKGQGRLRGRPRKKPIAAFGSLVGVRLPPVERAVKNRVQTLVQVMKPNNGMSMSSCRIAGQLEGRDMTTTKVNGANRTMNQSNPVTQTTNGICHVTPVGRAREPPKKLVQEWQSRGVVQDFTLGGQATATSDVPGTFVAQQESQQVSVPQYHHNVHTQKSRIATVMKSSGEQSAALPEQQSPIFNAENFLALPVLSEKNKKGATQKRQVGDKKVSVEIVPKDVLLQYFGSVDIAPAPSLPIGIHRERVEESLAKGIPTSKEEFHALRASLFRLSKETNDSPVLATSYNDMALALNDLFSLHKMAKYSHDEAVTALQHLGSLREWLAQLENEWTVWKNRLTQATTALHASFFEVASEGTYSSVMATPLPVDPVAQLSTDILMDLQSEGITTSGTQEVLPAA</sequence>
<accession>A0AAE1RIP7</accession>
<keyword evidence="2" id="KW-1185">Reference proteome</keyword>
<dbReference type="EMBL" id="JAVYJV010000016">
    <property type="protein sequence ID" value="KAK4351392.1"/>
    <property type="molecule type" value="Genomic_DNA"/>
</dbReference>
<protein>
    <submittedName>
        <fullName evidence="1">Uncharacterized protein</fullName>
    </submittedName>
</protein>